<accession>A0ABR1EGN5</accession>
<sequence>MSKIRSQQVVVVEIDANTKMGLEQQSDLLGKWHYPAECTSNNGDCVVDLREQTASSSLLRLRGIIDAISSRGTGTFLSRISKNCELFGTLLPNMTTVQFFSALRYCSQEKPRSTSPMISSQSASKTLLRKPFQFKCCGKNLSLYLRSQDPRTILYVFASSTVDLNQEPTLKQVASSTATRPL</sequence>
<evidence type="ECO:0000313" key="2">
    <source>
        <dbReference type="Proteomes" id="UP001303046"/>
    </source>
</evidence>
<gene>
    <name evidence="1" type="primary">Necator_chrX.g22384</name>
    <name evidence="1" type="ORF">RB195_022222</name>
</gene>
<keyword evidence="2" id="KW-1185">Reference proteome</keyword>
<proteinExistence type="predicted"/>
<protein>
    <submittedName>
        <fullName evidence="1">Uncharacterized protein</fullName>
    </submittedName>
</protein>
<name>A0ABR1EGN5_NECAM</name>
<organism evidence="1 2">
    <name type="scientific">Necator americanus</name>
    <name type="common">Human hookworm</name>
    <dbReference type="NCBI Taxonomy" id="51031"/>
    <lineage>
        <taxon>Eukaryota</taxon>
        <taxon>Metazoa</taxon>
        <taxon>Ecdysozoa</taxon>
        <taxon>Nematoda</taxon>
        <taxon>Chromadorea</taxon>
        <taxon>Rhabditida</taxon>
        <taxon>Rhabditina</taxon>
        <taxon>Rhabditomorpha</taxon>
        <taxon>Strongyloidea</taxon>
        <taxon>Ancylostomatidae</taxon>
        <taxon>Bunostominae</taxon>
        <taxon>Necator</taxon>
    </lineage>
</organism>
<reference evidence="1 2" key="1">
    <citation type="submission" date="2023-08" db="EMBL/GenBank/DDBJ databases">
        <title>A Necator americanus chromosomal reference genome.</title>
        <authorList>
            <person name="Ilik V."/>
            <person name="Petrzelkova K.J."/>
            <person name="Pardy F."/>
            <person name="Fuh T."/>
            <person name="Niatou-Singa F.S."/>
            <person name="Gouil Q."/>
            <person name="Baker L."/>
            <person name="Ritchie M.E."/>
            <person name="Jex A.R."/>
            <person name="Gazzola D."/>
            <person name="Li H."/>
            <person name="Toshio Fujiwara R."/>
            <person name="Zhan B."/>
            <person name="Aroian R.V."/>
            <person name="Pafco B."/>
            <person name="Schwarz E.M."/>
        </authorList>
    </citation>
    <scope>NUCLEOTIDE SEQUENCE [LARGE SCALE GENOMIC DNA]</scope>
    <source>
        <strain evidence="1 2">Aroian</strain>
        <tissue evidence="1">Whole animal</tissue>
    </source>
</reference>
<dbReference type="EMBL" id="JAVFWL010000006">
    <property type="protein sequence ID" value="KAK6761071.1"/>
    <property type="molecule type" value="Genomic_DNA"/>
</dbReference>
<comment type="caution">
    <text evidence="1">The sequence shown here is derived from an EMBL/GenBank/DDBJ whole genome shotgun (WGS) entry which is preliminary data.</text>
</comment>
<dbReference type="Proteomes" id="UP001303046">
    <property type="component" value="Unassembled WGS sequence"/>
</dbReference>
<evidence type="ECO:0000313" key="1">
    <source>
        <dbReference type="EMBL" id="KAK6761071.1"/>
    </source>
</evidence>